<dbReference type="FunFam" id="3.40.50.980:FF:000001">
    <property type="entry name" value="Non-ribosomal peptide synthetase"/>
    <property type="match status" value="1"/>
</dbReference>
<dbReference type="Pfam" id="PF13193">
    <property type="entry name" value="AMP-binding_C"/>
    <property type="match status" value="1"/>
</dbReference>
<evidence type="ECO:0000313" key="7">
    <source>
        <dbReference type="Proteomes" id="UP000640052"/>
    </source>
</evidence>
<dbReference type="Gene3D" id="3.30.300.30">
    <property type="match status" value="1"/>
</dbReference>
<dbReference type="RefSeq" id="WP_204044482.1">
    <property type="nucleotide sequence ID" value="NZ_BOOA01000065.1"/>
</dbReference>
<dbReference type="InterPro" id="IPR020845">
    <property type="entry name" value="AMP-binding_CS"/>
</dbReference>
<dbReference type="FunFam" id="3.40.50.12780:FF:000012">
    <property type="entry name" value="Non-ribosomal peptide synthetase"/>
    <property type="match status" value="1"/>
</dbReference>
<feature type="region of interest" description="Disordered" evidence="4">
    <location>
        <begin position="213"/>
        <end position="232"/>
    </location>
</feature>
<evidence type="ECO:0000256" key="3">
    <source>
        <dbReference type="ARBA" id="ARBA00022553"/>
    </source>
</evidence>
<dbReference type="SUPFAM" id="SSF47336">
    <property type="entry name" value="ACP-like"/>
    <property type="match status" value="1"/>
</dbReference>
<accession>A0A919QK73</accession>
<keyword evidence="2" id="KW-0596">Phosphopantetheine</keyword>
<dbReference type="PROSITE" id="PS00012">
    <property type="entry name" value="PHOSPHOPANTETHEINE"/>
    <property type="match status" value="1"/>
</dbReference>
<dbReference type="Gene3D" id="3.30.559.30">
    <property type="entry name" value="Nonribosomal peptide synthetase, condensation domain"/>
    <property type="match status" value="1"/>
</dbReference>
<proteinExistence type="predicted"/>
<dbReference type="NCBIfam" id="TIGR01733">
    <property type="entry name" value="AA-adenyl-dom"/>
    <property type="match status" value="1"/>
</dbReference>
<sequence>MSLLGLRLDRLPQEQRGRFFDLLRTDWRDRPIHLGGTGRARVTPLQAALLREPPATTGFAVRLTGPLDTAALAAAWRGLIARQQALRMSVRGGPVLWVSPPPTATLPVEEVPGDELPALLAGLAGTRFDPADAQPWSCRLLRVAPDQHVLAFAASSVVIDRGSLELLLGELFDLYRAADLPEPSLTFGDVANWSAARFDRDRDGLRSRWRERLSGLTPTAPQATQQTGDPAHASQYAELSPETVDAVERAAEEWGTRPSSVYLAACYELLRRYCGQSELVIGVPSTGRRTPDLRAIAGCFDDVHPVPLRGGGGLTFRQLVGHVDTAVRDALDDAALPSPELAAMLGEPIRVVCDTSPAPRLGELPGLTAEWLPGGDSPPAHDLVLRIPGDGELSAGYRAASFDPGSMDDLLRHYAHLLAGLLASDGPAERVALLPGEEAADLAARWQGRYRPVPPTTLHGWFAAQAARTPDAVAVTAGDGRLTYAELDARANRFAHVLRDHGVTGGDLVAVCVARGLDQVTAVLAALKAGAAFLPMDPSHPPHRLSHLVEDARPTLLVAGREALDDLAAAPGRLALEDLIRQADEMPAHAPAVTGGDLAYVMYTSGSTGTPKGVLVSHTAVVNFTLAVAELFDLSPADRILGYASVTFDVSIFETFGALLTGGRLCVVLDNERLDIDRLQALLERSGITVTDLPPPVMALLEPERLPGLRIAFVGGEAFTGELVNRWRTGRRFFNGYGPTECTVTMVVHECDLAAEASPPIGLPIANHVAHVLDERLRPVPYEVPGELVIGGLGLADGYLNRPGLTAERFVPDPFGSAPTGRLYRTGDLVRRRRDGTLVFMGRIDRQLKIRGVRIEPAEIEVALEGHPAVAQAVVDVWTDPVGQRHLVAYVGRRAAHDATDGDLREFLAARLPAALVPDFVVLLDELPLTSAGKVDRAALPYPEIRSTGTRTRALSKTEHVLAEELLKPVLGIADIGVDANFFAIGGSSLQAAQLISAIRRRFGVEAGVADFFRDPTVAGLAALVDTQLAARLDDEDLLDLLEGMSEEEAERILSRGLQEGTT</sequence>
<dbReference type="InterPro" id="IPR045851">
    <property type="entry name" value="AMP-bd_C_sf"/>
</dbReference>
<dbReference type="Gene3D" id="1.10.1200.10">
    <property type="entry name" value="ACP-like"/>
    <property type="match status" value="1"/>
</dbReference>
<dbReference type="CDD" id="cd05930">
    <property type="entry name" value="A_NRPS"/>
    <property type="match status" value="1"/>
</dbReference>
<dbReference type="Gene3D" id="2.30.38.10">
    <property type="entry name" value="Luciferase, Domain 3"/>
    <property type="match status" value="1"/>
</dbReference>
<dbReference type="InterPro" id="IPR009081">
    <property type="entry name" value="PP-bd_ACP"/>
</dbReference>
<name>A0A919QK73_9ACTN</name>
<dbReference type="Pfam" id="PF00501">
    <property type="entry name" value="AMP-binding"/>
    <property type="match status" value="1"/>
</dbReference>
<dbReference type="InterPro" id="IPR020806">
    <property type="entry name" value="PKS_PP-bd"/>
</dbReference>
<dbReference type="GO" id="GO:0008610">
    <property type="term" value="P:lipid biosynthetic process"/>
    <property type="evidence" value="ECO:0007669"/>
    <property type="project" value="UniProtKB-ARBA"/>
</dbReference>
<comment type="cofactor">
    <cofactor evidence="1">
        <name>pantetheine 4'-phosphate</name>
        <dbReference type="ChEBI" id="CHEBI:47942"/>
    </cofactor>
</comment>
<dbReference type="SMART" id="SM00823">
    <property type="entry name" value="PKS_PP"/>
    <property type="match status" value="1"/>
</dbReference>
<dbReference type="GO" id="GO:0003824">
    <property type="term" value="F:catalytic activity"/>
    <property type="evidence" value="ECO:0007669"/>
    <property type="project" value="InterPro"/>
</dbReference>
<protein>
    <recommendedName>
        <fullName evidence="5">Carrier domain-containing protein</fullName>
    </recommendedName>
</protein>
<dbReference type="InterPro" id="IPR001242">
    <property type="entry name" value="Condensation_dom"/>
</dbReference>
<keyword evidence="3" id="KW-0597">Phosphoprotein</keyword>
<dbReference type="GO" id="GO:0031177">
    <property type="term" value="F:phosphopantetheine binding"/>
    <property type="evidence" value="ECO:0007669"/>
    <property type="project" value="InterPro"/>
</dbReference>
<comment type="caution">
    <text evidence="6">The sequence shown here is derived from an EMBL/GenBank/DDBJ whole genome shotgun (WGS) entry which is preliminary data.</text>
</comment>
<dbReference type="InterPro" id="IPR006162">
    <property type="entry name" value="Ppantetheine_attach_site"/>
</dbReference>
<dbReference type="SUPFAM" id="SSF52777">
    <property type="entry name" value="CoA-dependent acyltransferases"/>
    <property type="match status" value="2"/>
</dbReference>
<dbReference type="InterPro" id="IPR025110">
    <property type="entry name" value="AMP-bd_C"/>
</dbReference>
<dbReference type="PANTHER" id="PTHR45527">
    <property type="entry name" value="NONRIBOSOMAL PEPTIDE SYNTHETASE"/>
    <property type="match status" value="1"/>
</dbReference>
<evidence type="ECO:0000256" key="4">
    <source>
        <dbReference type="SAM" id="MobiDB-lite"/>
    </source>
</evidence>
<evidence type="ECO:0000313" key="6">
    <source>
        <dbReference type="EMBL" id="GIH27835.1"/>
    </source>
</evidence>
<dbReference type="InterPro" id="IPR000873">
    <property type="entry name" value="AMP-dep_synth/lig_dom"/>
</dbReference>
<evidence type="ECO:0000256" key="1">
    <source>
        <dbReference type="ARBA" id="ARBA00001957"/>
    </source>
</evidence>
<evidence type="ECO:0000259" key="5">
    <source>
        <dbReference type="PROSITE" id="PS50075"/>
    </source>
</evidence>
<feature type="domain" description="Carrier" evidence="5">
    <location>
        <begin position="953"/>
        <end position="1029"/>
    </location>
</feature>
<dbReference type="SUPFAM" id="SSF56801">
    <property type="entry name" value="Acetyl-CoA synthetase-like"/>
    <property type="match status" value="1"/>
</dbReference>
<dbReference type="EMBL" id="BOOA01000065">
    <property type="protein sequence ID" value="GIH27835.1"/>
    <property type="molecule type" value="Genomic_DNA"/>
</dbReference>
<dbReference type="PANTHER" id="PTHR45527:SF1">
    <property type="entry name" value="FATTY ACID SYNTHASE"/>
    <property type="match status" value="1"/>
</dbReference>
<dbReference type="Gene3D" id="3.30.559.10">
    <property type="entry name" value="Chloramphenicol acetyltransferase-like domain"/>
    <property type="match status" value="1"/>
</dbReference>
<dbReference type="AlphaFoldDB" id="A0A919QK73"/>
<dbReference type="GO" id="GO:0043041">
    <property type="term" value="P:amino acid activation for nonribosomal peptide biosynthetic process"/>
    <property type="evidence" value="ECO:0007669"/>
    <property type="project" value="TreeGrafter"/>
</dbReference>
<dbReference type="PROSITE" id="PS00455">
    <property type="entry name" value="AMP_BINDING"/>
    <property type="match status" value="1"/>
</dbReference>
<dbReference type="Gene3D" id="3.40.50.980">
    <property type="match status" value="2"/>
</dbReference>
<dbReference type="PROSITE" id="PS50075">
    <property type="entry name" value="CARRIER"/>
    <property type="match status" value="1"/>
</dbReference>
<organism evidence="6 7">
    <name type="scientific">Acrocarpospora phusangensis</name>
    <dbReference type="NCBI Taxonomy" id="1070424"/>
    <lineage>
        <taxon>Bacteria</taxon>
        <taxon>Bacillati</taxon>
        <taxon>Actinomycetota</taxon>
        <taxon>Actinomycetes</taxon>
        <taxon>Streptosporangiales</taxon>
        <taxon>Streptosporangiaceae</taxon>
        <taxon>Acrocarpospora</taxon>
    </lineage>
</organism>
<dbReference type="GO" id="GO:0005737">
    <property type="term" value="C:cytoplasm"/>
    <property type="evidence" value="ECO:0007669"/>
    <property type="project" value="TreeGrafter"/>
</dbReference>
<gene>
    <name evidence="6" type="ORF">Aph01nite_61450</name>
</gene>
<keyword evidence="7" id="KW-1185">Reference proteome</keyword>
<dbReference type="InterPro" id="IPR036736">
    <property type="entry name" value="ACP-like_sf"/>
</dbReference>
<dbReference type="InterPro" id="IPR023213">
    <property type="entry name" value="CAT-like_dom_sf"/>
</dbReference>
<evidence type="ECO:0000256" key="2">
    <source>
        <dbReference type="ARBA" id="ARBA00022450"/>
    </source>
</evidence>
<dbReference type="Proteomes" id="UP000640052">
    <property type="component" value="Unassembled WGS sequence"/>
</dbReference>
<dbReference type="InterPro" id="IPR010071">
    <property type="entry name" value="AA_adenyl_dom"/>
</dbReference>
<feature type="compositionally biased region" description="Low complexity" evidence="4">
    <location>
        <begin position="217"/>
        <end position="231"/>
    </location>
</feature>
<dbReference type="Pfam" id="PF00668">
    <property type="entry name" value="Condensation"/>
    <property type="match status" value="1"/>
</dbReference>
<reference evidence="6" key="1">
    <citation type="submission" date="2021-01" db="EMBL/GenBank/DDBJ databases">
        <title>Whole genome shotgun sequence of Acrocarpospora phusangensis NBRC 108782.</title>
        <authorList>
            <person name="Komaki H."/>
            <person name="Tamura T."/>
        </authorList>
    </citation>
    <scope>NUCLEOTIDE SEQUENCE</scope>
    <source>
        <strain evidence="6">NBRC 108782</strain>
    </source>
</reference>
<dbReference type="Pfam" id="PF00550">
    <property type="entry name" value="PP-binding"/>
    <property type="match status" value="1"/>
</dbReference>
<dbReference type="GO" id="GO:0044550">
    <property type="term" value="P:secondary metabolite biosynthetic process"/>
    <property type="evidence" value="ECO:0007669"/>
    <property type="project" value="TreeGrafter"/>
</dbReference>